<dbReference type="EMBL" id="AEPV01000105">
    <property type="protein sequence ID" value="EFU72835.1"/>
    <property type="molecule type" value="Genomic_DNA"/>
</dbReference>
<proteinExistence type="predicted"/>
<dbReference type="HOGENOM" id="CLU_3135418_0_0_9"/>
<dbReference type="AlphaFoldDB" id="E6LIZ4"/>
<dbReference type="Proteomes" id="UP000010296">
    <property type="component" value="Unassembled WGS sequence"/>
</dbReference>
<name>E6LIZ4_ENTI1</name>
<gene>
    <name evidence="1" type="ORF">HMPREF9088_2334</name>
</gene>
<comment type="caution">
    <text evidence="1">The sequence shown here is derived from an EMBL/GenBank/DDBJ whole genome shotgun (WGS) entry which is preliminary data.</text>
</comment>
<keyword evidence="2" id="KW-1185">Reference proteome</keyword>
<evidence type="ECO:0000313" key="1">
    <source>
        <dbReference type="EMBL" id="EFU72835.1"/>
    </source>
</evidence>
<sequence>MFYKMLPCMMDRKSEQYGFGSFHGSIIFGVDEFYHSLAPFFYGDMKKGQ</sequence>
<accession>E6LIZ4</accession>
<evidence type="ECO:0000313" key="2">
    <source>
        <dbReference type="Proteomes" id="UP000010296"/>
    </source>
</evidence>
<organism evidence="1 2">
    <name type="scientific">Enterococcus italicus (strain DSM 15952 / CCUG 50447 / LMG 22039 / TP 1.5)</name>
    <dbReference type="NCBI Taxonomy" id="888064"/>
    <lineage>
        <taxon>Bacteria</taxon>
        <taxon>Bacillati</taxon>
        <taxon>Bacillota</taxon>
        <taxon>Bacilli</taxon>
        <taxon>Lactobacillales</taxon>
        <taxon>Enterococcaceae</taxon>
        <taxon>Enterococcus</taxon>
    </lineage>
</organism>
<reference evidence="1 2" key="1">
    <citation type="submission" date="2010-12" db="EMBL/GenBank/DDBJ databases">
        <authorList>
            <person name="Muzny D."/>
            <person name="Qin X."/>
            <person name="Deng J."/>
            <person name="Jiang H."/>
            <person name="Liu Y."/>
            <person name="Qu J."/>
            <person name="Song X.-Z."/>
            <person name="Zhang L."/>
            <person name="Thornton R."/>
            <person name="Coyle M."/>
            <person name="Francisco L."/>
            <person name="Jackson L."/>
            <person name="Javaid M."/>
            <person name="Korchina V."/>
            <person name="Kovar C."/>
            <person name="Mata R."/>
            <person name="Mathew T."/>
            <person name="Ngo R."/>
            <person name="Nguyen L."/>
            <person name="Nguyen N."/>
            <person name="Okwuonu G."/>
            <person name="Ongeri F."/>
            <person name="Pham C."/>
            <person name="Simmons D."/>
            <person name="Wilczek-Boney K."/>
            <person name="Hale W."/>
            <person name="Jakkamsetti A."/>
            <person name="Pham P."/>
            <person name="Ruth R."/>
            <person name="San Lucas F."/>
            <person name="Warren J."/>
            <person name="Zhang J."/>
            <person name="Zhao Z."/>
            <person name="Zhou C."/>
            <person name="Zhu D."/>
            <person name="Lee S."/>
            <person name="Bess C."/>
            <person name="Blankenburg K."/>
            <person name="Forbes L."/>
            <person name="Fu Q."/>
            <person name="Gubbala S."/>
            <person name="Hirani K."/>
            <person name="Jayaseelan J.C."/>
            <person name="Lara F."/>
            <person name="Munidasa M."/>
            <person name="Palculict T."/>
            <person name="Patil S."/>
            <person name="Pu L.-L."/>
            <person name="Saada N."/>
            <person name="Tang L."/>
            <person name="Weissenberger G."/>
            <person name="Zhu Y."/>
            <person name="Hemphill L."/>
            <person name="Shang Y."/>
            <person name="Youmans B."/>
            <person name="Ayvaz T."/>
            <person name="Ross M."/>
            <person name="Santibanez J."/>
            <person name="Aqrawi P."/>
            <person name="Gross S."/>
            <person name="Joshi V."/>
            <person name="Fowler G."/>
            <person name="Nazareth L."/>
            <person name="Reid J."/>
            <person name="Worley K."/>
            <person name="Petrosino J."/>
            <person name="Highlander S."/>
            <person name="Gibbs R."/>
        </authorList>
    </citation>
    <scope>NUCLEOTIDE SEQUENCE [LARGE SCALE GENOMIC DNA]</scope>
    <source>
        <strain evidence="2">DSM 15952 / CCUG 50447 / LMG 22039 / TP 1.5</strain>
    </source>
</reference>
<protein>
    <submittedName>
        <fullName evidence="1">Uncharacterized protein</fullName>
    </submittedName>
</protein>